<dbReference type="InParanoid" id="A0A1X7TSP3"/>
<dbReference type="AlphaFoldDB" id="A0A1X7TSP3"/>
<protein>
    <submittedName>
        <fullName evidence="1">Uncharacterized protein</fullName>
    </submittedName>
</protein>
<evidence type="ECO:0000313" key="1">
    <source>
        <dbReference type="EnsemblMetazoa" id="Aqu2.1.18121_001"/>
    </source>
</evidence>
<name>A0A1X7TSP3_AMPQE</name>
<sequence>MKAQPMFHFQGHYGEPPLDKELIIKKGVKDMQLKLLLIYNPGTSDWSIEDDAAAVVVPTAGIKKITLKES</sequence>
<dbReference type="OrthoDB" id="2919105at2759"/>
<reference evidence="1" key="1">
    <citation type="submission" date="2017-05" db="UniProtKB">
        <authorList>
            <consortium name="EnsemblMetazoa"/>
        </authorList>
    </citation>
    <scope>IDENTIFICATION</scope>
</reference>
<proteinExistence type="predicted"/>
<organism evidence="1">
    <name type="scientific">Amphimedon queenslandica</name>
    <name type="common">Sponge</name>
    <dbReference type="NCBI Taxonomy" id="400682"/>
    <lineage>
        <taxon>Eukaryota</taxon>
        <taxon>Metazoa</taxon>
        <taxon>Porifera</taxon>
        <taxon>Demospongiae</taxon>
        <taxon>Heteroscleromorpha</taxon>
        <taxon>Haplosclerida</taxon>
        <taxon>Niphatidae</taxon>
        <taxon>Amphimedon</taxon>
    </lineage>
</organism>
<dbReference type="EnsemblMetazoa" id="Aqu2.1.18121_001">
    <property type="protein sequence ID" value="Aqu2.1.18121_001"/>
    <property type="gene ID" value="Aqu2.1.18121"/>
</dbReference>
<accession>A0A1X7TSP3</accession>